<dbReference type="Proteomes" id="UP000219573">
    <property type="component" value="Unassembled WGS sequence"/>
</dbReference>
<dbReference type="PANTHER" id="PTHR10357">
    <property type="entry name" value="ALPHA-AMYLASE FAMILY MEMBER"/>
    <property type="match status" value="1"/>
</dbReference>
<dbReference type="Gene3D" id="3.20.20.80">
    <property type="entry name" value="Glycosidases"/>
    <property type="match status" value="1"/>
</dbReference>
<evidence type="ECO:0000256" key="1">
    <source>
        <dbReference type="SAM" id="SignalP"/>
    </source>
</evidence>
<dbReference type="InterPro" id="IPR031965">
    <property type="entry name" value="CBM26"/>
</dbReference>
<dbReference type="EMBL" id="OBDZ01000013">
    <property type="protein sequence ID" value="SNY30243.1"/>
    <property type="molecule type" value="Genomic_DNA"/>
</dbReference>
<dbReference type="SUPFAM" id="SSF51445">
    <property type="entry name" value="(Trans)glycosidases"/>
    <property type="match status" value="1"/>
</dbReference>
<dbReference type="InterPro" id="IPR006047">
    <property type="entry name" value="GH13_cat_dom"/>
</dbReference>
<proteinExistence type="predicted"/>
<sequence length="690" mass="76433">MMSEFKSKRVVLLATLALLMLVFGALPIEAADFNGVKVHYKDMNGTPNIYTWTDTASPSGAWPGSAMESEGDSWYVASFEGYTSLNIIFLPSAGGQSANLSRSQGEWWYKDGVWYASDPEGSSTGESITVHYKDTNGAPNIYTWIDTVKPAGAWPGSAMASEGDSWYVSSFDGYNSLNIIFISSTGGQSADLSRTAGEWWYKDGVWYDTKPGGSNNVASADVDNLRIYQVMVESFQDGDSSRNYGAGYGPSFHNGDLKGITNSLEYIKSLGANAIWMTPLFNSVTGDVRGQATGYFADDYYNVDPNFGTNQDLRDLINKAHSLGMYVFLDGVFGHHGANPISGVVDGAAQWYGSEIVYPSSLEYFKNVATYWIEEYGIDGWRLDQAYQLYQNGHNYWHEIKAVVESAAQARKDRGEEWGTLGYMVGEIWKGQNEINQEGYSQDGLESCFDFPMRYSLVQVLATQEHTDQSGAYGQPASVLNQGLASHDIYPSYAHPNLMLTNHDLVRFGDLIQRAPNLGYGKENSDYWKRYKAAYSFMAAYTGPITIYYGDEIGREVEGFIYEGDLGYYDDHVSRDNGKISGLTTEENDLKDYIAQLMNMRAEHPALWNGDRTNLIANQTQYADLKIDLETGEKIVYVLNTGTQSTTISISSSQIGGNKLVDLLSGDQINNSGTYYINVDGLSGRFLLIQ</sequence>
<evidence type="ECO:0000313" key="4">
    <source>
        <dbReference type="Proteomes" id="UP000219573"/>
    </source>
</evidence>
<dbReference type="AlphaFoldDB" id="A0A285H3U7"/>
<dbReference type="Pfam" id="PF00128">
    <property type="entry name" value="Alpha-amylase"/>
    <property type="match status" value="2"/>
</dbReference>
<keyword evidence="3" id="KW-0378">Hydrolase</keyword>
<reference evidence="4" key="1">
    <citation type="submission" date="2017-09" db="EMBL/GenBank/DDBJ databases">
        <authorList>
            <person name="Varghese N."/>
            <person name="Submissions S."/>
        </authorList>
    </citation>
    <scope>NUCLEOTIDE SEQUENCE [LARGE SCALE GENOMIC DNA]</scope>
    <source>
        <strain evidence="4">MSL47</strain>
    </source>
</reference>
<dbReference type="InterPro" id="IPR017853">
    <property type="entry name" value="GH"/>
</dbReference>
<dbReference type="Gene3D" id="2.60.40.1180">
    <property type="entry name" value="Golgi alpha-mannosidase II"/>
    <property type="match status" value="1"/>
</dbReference>
<dbReference type="Gene3D" id="2.60.40.10">
    <property type="entry name" value="Immunoglobulins"/>
    <property type="match status" value="2"/>
</dbReference>
<keyword evidence="3" id="KW-0326">Glycosidase</keyword>
<gene>
    <name evidence="3" type="ORF">SAMN06265827_11380</name>
</gene>
<organism evidence="3 4">
    <name type="scientific">Orenia metallireducens</name>
    <dbReference type="NCBI Taxonomy" id="1413210"/>
    <lineage>
        <taxon>Bacteria</taxon>
        <taxon>Bacillati</taxon>
        <taxon>Bacillota</taxon>
        <taxon>Clostridia</taxon>
        <taxon>Halanaerobiales</taxon>
        <taxon>Halobacteroidaceae</taxon>
        <taxon>Orenia</taxon>
    </lineage>
</organism>
<dbReference type="STRING" id="1413210.U472_12100"/>
<dbReference type="InterPro" id="IPR013780">
    <property type="entry name" value="Glyco_hydro_b"/>
</dbReference>
<keyword evidence="1" id="KW-0732">Signal</keyword>
<feature type="domain" description="Glycosyl hydrolase family 13 catalytic" evidence="2">
    <location>
        <begin position="229"/>
        <end position="601"/>
    </location>
</feature>
<dbReference type="CDD" id="cd00551">
    <property type="entry name" value="AmyAc_family"/>
    <property type="match status" value="1"/>
</dbReference>
<name>A0A285H3U7_9FIRM</name>
<dbReference type="GO" id="GO:0030246">
    <property type="term" value="F:carbohydrate binding"/>
    <property type="evidence" value="ECO:0007669"/>
    <property type="project" value="InterPro"/>
</dbReference>
<protein>
    <submittedName>
        <fullName evidence="3">Glycosidase</fullName>
    </submittedName>
</protein>
<feature type="signal peptide" evidence="1">
    <location>
        <begin position="1"/>
        <end position="30"/>
    </location>
</feature>
<feature type="chain" id="PRO_5012741270" evidence="1">
    <location>
        <begin position="31"/>
        <end position="690"/>
    </location>
</feature>
<dbReference type="SUPFAM" id="SSF49452">
    <property type="entry name" value="Starch-binding domain-like"/>
    <property type="match status" value="1"/>
</dbReference>
<dbReference type="SMART" id="SM00642">
    <property type="entry name" value="Aamy"/>
    <property type="match status" value="1"/>
</dbReference>
<keyword evidence="4" id="KW-1185">Reference proteome</keyword>
<dbReference type="GO" id="GO:0004556">
    <property type="term" value="F:alpha-amylase activity"/>
    <property type="evidence" value="ECO:0007669"/>
    <property type="project" value="TreeGrafter"/>
</dbReference>
<evidence type="ECO:0000313" key="3">
    <source>
        <dbReference type="EMBL" id="SNY30243.1"/>
    </source>
</evidence>
<dbReference type="InterPro" id="IPR013784">
    <property type="entry name" value="Carb-bd-like_fold"/>
</dbReference>
<evidence type="ECO:0000259" key="2">
    <source>
        <dbReference type="SMART" id="SM00642"/>
    </source>
</evidence>
<dbReference type="InterPro" id="IPR013783">
    <property type="entry name" value="Ig-like_fold"/>
</dbReference>
<dbReference type="PANTHER" id="PTHR10357:SF228">
    <property type="entry name" value="PUTATIVE-RELATED"/>
    <property type="match status" value="1"/>
</dbReference>
<dbReference type="GO" id="GO:0009313">
    <property type="term" value="P:oligosaccharide catabolic process"/>
    <property type="evidence" value="ECO:0007669"/>
    <property type="project" value="TreeGrafter"/>
</dbReference>
<accession>A0A285H3U7</accession>
<dbReference type="Pfam" id="PF16738">
    <property type="entry name" value="CBM26"/>
    <property type="match status" value="2"/>
</dbReference>
<dbReference type="OrthoDB" id="9805159at2"/>